<keyword evidence="1" id="KW-0812">Transmembrane</keyword>
<dbReference type="EMBL" id="CACRYJ010000044">
    <property type="protein sequence ID" value="VZO38090.1"/>
    <property type="molecule type" value="Genomic_DNA"/>
</dbReference>
<accession>A0A7M4DLF4</accession>
<organism evidence="2 3">
    <name type="scientific">Occultella aeris</name>
    <dbReference type="NCBI Taxonomy" id="2761496"/>
    <lineage>
        <taxon>Bacteria</taxon>
        <taxon>Bacillati</taxon>
        <taxon>Actinomycetota</taxon>
        <taxon>Actinomycetes</taxon>
        <taxon>Micrococcales</taxon>
        <taxon>Ruaniaceae</taxon>
        <taxon>Occultella</taxon>
    </lineage>
</organism>
<evidence type="ECO:0000313" key="2">
    <source>
        <dbReference type="EMBL" id="VZO38090.1"/>
    </source>
</evidence>
<dbReference type="AlphaFoldDB" id="A0A7M4DLF4"/>
<evidence type="ECO:0000313" key="3">
    <source>
        <dbReference type="Proteomes" id="UP000419743"/>
    </source>
</evidence>
<proteinExistence type="predicted"/>
<dbReference type="RefSeq" id="WP_156741681.1">
    <property type="nucleotide sequence ID" value="NZ_CACRYJ010000044.1"/>
</dbReference>
<feature type="transmembrane region" description="Helical" evidence="1">
    <location>
        <begin position="41"/>
        <end position="62"/>
    </location>
</feature>
<sequence>MNLNELLREVAETTVPEADPLGERLGAIRSRVRHRRTVNRVGSSAVGMVGVAGVAAIGTLTWQAAQPEPPASPAGTPWEYCDLSVADVVGSTSAPSGPASLTMVDGMQLAVATTVTNPGSTQAQAAPAQLVVYLFGGGDIVGLASAGGTEPTTLGPGASDVVAALGTVGACASGSVSQGDPLPDGRYGVMLTGDLTPDGGDWHSDAVIIDVTGGQIAAVTDDPDPTADPDASAGGYTPVCGEVTPAVGENPLYVTLGTDAGPHQPGDPDHPGTDGLSLDLTVGSVNAGHLTGTAGAETVTMITDLDGRVRSWWRATGGSPSGAPLDLPADGSQLLPAAAWHPLTDTCTDTSTEGRLLPDGDYRVFVAVGFGIDAPEHPATWEVLSAPLELTVTGGGAAVTGGRDAAEAVPDAGQEFPGALPPDFPEGELPLMDGVLLGSGGNADTGWTISGDYGIHGSSIAALDQAIERLVDVGFTLESRVGPPEADGAHAVLQDGMLRVEVEVTGYEADSLPGGYTIQPIDR</sequence>
<gene>
    <name evidence="2" type="ORF">HALOF300_02971</name>
</gene>
<comment type="caution">
    <text evidence="2">The sequence shown here is derived from an EMBL/GenBank/DDBJ whole genome shotgun (WGS) entry which is preliminary data.</text>
</comment>
<reference evidence="2 3" key="1">
    <citation type="submission" date="2019-11" db="EMBL/GenBank/DDBJ databases">
        <authorList>
            <person name="Criscuolo A."/>
        </authorList>
    </citation>
    <scope>NUCLEOTIDE SEQUENCE [LARGE SCALE GENOMIC DNA]</scope>
    <source>
        <strain evidence="2">CIP111667</strain>
    </source>
</reference>
<protein>
    <submittedName>
        <fullName evidence="2">Uncharacterized protein</fullName>
    </submittedName>
</protein>
<keyword evidence="3" id="KW-1185">Reference proteome</keyword>
<keyword evidence="1" id="KW-0472">Membrane</keyword>
<keyword evidence="1" id="KW-1133">Transmembrane helix</keyword>
<evidence type="ECO:0000256" key="1">
    <source>
        <dbReference type="SAM" id="Phobius"/>
    </source>
</evidence>
<dbReference type="Proteomes" id="UP000419743">
    <property type="component" value="Unassembled WGS sequence"/>
</dbReference>
<name>A0A7M4DLF4_9MICO</name>